<protein>
    <submittedName>
        <fullName evidence="3">ELYS-bb domain-containing protein</fullName>
    </submittedName>
</protein>
<organism evidence="2 3">
    <name type="scientific">Trichuris muris</name>
    <name type="common">Mouse whipworm</name>
    <dbReference type="NCBI Taxonomy" id="70415"/>
    <lineage>
        <taxon>Eukaryota</taxon>
        <taxon>Metazoa</taxon>
        <taxon>Ecdysozoa</taxon>
        <taxon>Nematoda</taxon>
        <taxon>Enoplea</taxon>
        <taxon>Dorylaimia</taxon>
        <taxon>Trichinellida</taxon>
        <taxon>Trichuridae</taxon>
        <taxon>Trichuris</taxon>
    </lineage>
</organism>
<reference evidence="3" key="1">
    <citation type="submission" date="2019-12" db="UniProtKB">
        <authorList>
            <consortium name="WormBaseParasite"/>
        </authorList>
    </citation>
    <scope>IDENTIFICATION</scope>
</reference>
<dbReference type="WBParaSite" id="TMUE_0000002186.1">
    <property type="protein sequence ID" value="TMUE_0000002186.1"/>
    <property type="gene ID" value="WBGene00298039"/>
</dbReference>
<dbReference type="AlphaFoldDB" id="A0A5S6Q4L8"/>
<name>A0A5S6Q4L8_TRIMR</name>
<proteinExistence type="predicted"/>
<keyword evidence="2" id="KW-1185">Reference proteome</keyword>
<evidence type="ECO:0000313" key="3">
    <source>
        <dbReference type="WBParaSite" id="TMUE_0000002186.1"/>
    </source>
</evidence>
<evidence type="ECO:0000259" key="1">
    <source>
        <dbReference type="Pfam" id="PF16687"/>
    </source>
</evidence>
<evidence type="ECO:0000313" key="2">
    <source>
        <dbReference type="Proteomes" id="UP000046395"/>
    </source>
</evidence>
<dbReference type="SUPFAM" id="SSF69322">
    <property type="entry name" value="Tricorn protease domain 2"/>
    <property type="match status" value="1"/>
</dbReference>
<dbReference type="InterPro" id="IPR032040">
    <property type="entry name" value="ELYS-bb"/>
</dbReference>
<dbReference type="Pfam" id="PF16687">
    <property type="entry name" value="ELYS-bb"/>
    <property type="match status" value="1"/>
</dbReference>
<feature type="domain" description="ELYS beta-propeller" evidence="1">
    <location>
        <begin position="252"/>
        <end position="439"/>
    </location>
</feature>
<accession>A0A5S6Q4L8</accession>
<dbReference type="Proteomes" id="UP000046395">
    <property type="component" value="Unassembled WGS sequence"/>
</dbReference>
<dbReference type="STRING" id="70415.A0A5S6Q4L8"/>
<sequence>MNPCELGFTSAQWAIVQDEGVFRTSDAQECYQGDEKAANGGYIGNYAWINYGGSLIVYHLSSLRRVATWAVEPASVIAFVCGCKLDVSSCALLLAVNGANGGTVFTFDILSNTAVQLFTVPNKVICLEPVRWPHQNPRIWEGCRHPDVSQSRAIIAVGTTQGHVYLFGGNVFTHDRSGNRRDSFWSKAGCSAKRRNDWSVLIDLTDRFRVTNNDTKKSYLHFVSQMGFRGKAAGKCKAIKKEYTSEADLSLCTALHFNQETMILAVGFNFGGVFYYHILFDDFAFNYCIPYDGLEITGFCFVEPEESPRNVVYLVVSRYGQFAAGHVGSTFHIIDLQFAYKEQLEDGTNLYSDCIGSRRGFSMHASNCGKFLIHATSRKHLQNEGESDTFSPSIYFLNVNTEGNIFGFFFDFNSWYHAQTPTRVLKGYHGLCPFMSMHAYSAKCPILDFMVNPSIGVEYHDLLLESDFAYYPCNYSMTVQLLTSKGIVHCAFQSLQEQTFTELEVHIYDFESIHHEVALLQRAGLIDRSSSLSKCSEDDKRLLVWTAMLSAKRLHYLSSCTVVPTVHSSILVLFKDWMWQRSVHAKEDVQEIAVNHLGCDLETLPDVHRKIVSSREAMEILLKVHENLTKAELASSQEDKARYEAMTLISLFIRMVTWFMRRGNYFFASTNACWTNRGSNKHAAGPRRTMFIHKFTEVLRSQTEGHFSQVAFPPRSLAELLQIYLLPSLDLSTKHFAVCYVLLENLLHCENENSMHKAKEFICLFEKQILDETDPSLAKYAWSSVLIDHGNEEEGESWLLRAAMFPSALAALQLRRNLHFYFKYKLPLPVLLAWSAPERTNQLPEVFRNQPDAGAEDQRLPVKNLPCKPLREASGRRLLSWPRTASDRTDSKAISPAEQLIVRMRELQAGKYTDFAINPASRSDVRRCSAIMDILKATVRDVLPELAYVAPDMAYGLTKSSGIQLVLPNGVEKQESRKRGAVMLDVNNSPGVKGFRFCDYLLSSPIVKRRKKL</sequence>